<evidence type="ECO:0000313" key="10">
    <source>
        <dbReference type="EMBL" id="AOZ72403.1"/>
    </source>
</evidence>
<keyword evidence="4" id="KW-0479">Metal-binding</keyword>
<dbReference type="GO" id="GO:0046872">
    <property type="term" value="F:metal ion binding"/>
    <property type="evidence" value="ECO:0007669"/>
    <property type="project" value="UniProtKB-KW"/>
</dbReference>
<reference evidence="10 11" key="1">
    <citation type="submission" date="2016-10" db="EMBL/GenBank/DDBJ databases">
        <title>Actinomyces aegypiusis sp. nov., isolated from the Aegypius monachus in Qinghai Tibet Plateau China.</title>
        <authorList>
            <person name="Wang Y."/>
        </authorList>
    </citation>
    <scope>NUCLEOTIDE SEQUENCE [LARGE SCALE GENOMIC DNA]</scope>
    <source>
        <strain evidence="10 11">VUL4_3</strain>
    </source>
</reference>
<gene>
    <name evidence="10" type="ORF">BK816_03085</name>
</gene>
<accession>A0A1D9MJP1</accession>
<evidence type="ECO:0000256" key="4">
    <source>
        <dbReference type="ARBA" id="ARBA00022723"/>
    </source>
</evidence>
<dbReference type="OrthoDB" id="9775677at2"/>
<protein>
    <recommendedName>
        <fullName evidence="12">Peptidase M13</fullName>
    </recommendedName>
</protein>
<dbReference type="RefSeq" id="WP_071163869.1">
    <property type="nucleotide sequence ID" value="NZ_CP017812.1"/>
</dbReference>
<evidence type="ECO:0000313" key="11">
    <source>
        <dbReference type="Proteomes" id="UP000176288"/>
    </source>
</evidence>
<keyword evidence="7" id="KW-0482">Metalloprotease</keyword>
<comment type="cofactor">
    <cofactor evidence="1">
        <name>Zn(2+)</name>
        <dbReference type="ChEBI" id="CHEBI:29105"/>
    </cofactor>
</comment>
<dbReference type="SUPFAM" id="SSF55486">
    <property type="entry name" value="Metalloproteases ('zincins'), catalytic domain"/>
    <property type="match status" value="1"/>
</dbReference>
<keyword evidence="11" id="KW-1185">Reference proteome</keyword>
<dbReference type="InterPro" id="IPR042089">
    <property type="entry name" value="Peptidase_M13_dom_2"/>
</dbReference>
<dbReference type="Gene3D" id="3.40.390.10">
    <property type="entry name" value="Collagenase (Catalytic Domain)"/>
    <property type="match status" value="1"/>
</dbReference>
<evidence type="ECO:0000259" key="9">
    <source>
        <dbReference type="Pfam" id="PF05649"/>
    </source>
</evidence>
<dbReference type="Pfam" id="PF05649">
    <property type="entry name" value="Peptidase_M13_N"/>
    <property type="match status" value="1"/>
</dbReference>
<proteinExistence type="inferred from homology"/>
<dbReference type="GO" id="GO:0004222">
    <property type="term" value="F:metalloendopeptidase activity"/>
    <property type="evidence" value="ECO:0007669"/>
    <property type="project" value="InterPro"/>
</dbReference>
<evidence type="ECO:0008006" key="12">
    <source>
        <dbReference type="Google" id="ProtNLM"/>
    </source>
</evidence>
<evidence type="ECO:0000256" key="7">
    <source>
        <dbReference type="ARBA" id="ARBA00023049"/>
    </source>
</evidence>
<dbReference type="GO" id="GO:0016485">
    <property type="term" value="P:protein processing"/>
    <property type="evidence" value="ECO:0007669"/>
    <property type="project" value="TreeGrafter"/>
</dbReference>
<dbReference type="Proteomes" id="UP000176288">
    <property type="component" value="Chromosome"/>
</dbReference>
<feature type="domain" description="Peptidase M13 N-terminal" evidence="9">
    <location>
        <begin position="22"/>
        <end position="401"/>
    </location>
</feature>
<dbReference type="InterPro" id="IPR008753">
    <property type="entry name" value="Peptidase_M13_N"/>
</dbReference>
<dbReference type="GO" id="GO:0005886">
    <property type="term" value="C:plasma membrane"/>
    <property type="evidence" value="ECO:0007669"/>
    <property type="project" value="TreeGrafter"/>
</dbReference>
<sequence>MKNTTLNFNSPLLSGGDASIRPQDDLFGAVNGQWLETFEIPSDRPMHGAFYDLFDQSEENVNQIIKECAEGKIEDADAEKISLIYNSFLDEKTIEERGISDLLPLYEAVNQTESHEEFGYLLGVETRHGSGNLFGFYVENNSNDPGTYHPYFHQGGLSLPDESFYHDETQAGTREAYLEYLTKFLPLAGVVSEAEAEKAAKTILEFETSIADLHWDRVRARDISQTNNQMTWDELVASASDFPWEQWVKGLDLPAEQLAKLVVRQPDFFSGLAKLYAKTELSTLQLWLRWKIAKSNSRLLTSELVLADFDFWSKQLTGAQELRARWKRGVSLVQDMIGQGLGRLYVARHFPPANKAKMEVLVENLTEAYRQSIQTLDWMGAETREEALDKLAKFNPKIGYPNSWRDYSSLKLADKSLVEMARESARFETDFELRRIGDPINPDEWHMDPQEVNAYYNPVNNEIVFPAAILQPPFFDPEAADAINYAGIGAVIGHEIGHGFDDQGSKYDGKGALRDWWTAEDRAEFEKRTKKLIDQYNQFSPRNLSDEYKVNGEFTIGENIGDLGGLAIAWKAWLLSLKDRGIEKWEDAPEVDGIAAAQAFFVSWGLIWRTKAREEIAKHLLTIDPHSPGEFRCNGIVSNLDSFYEVFGVTKDDKLWLDPEDRVTIW</sequence>
<dbReference type="AlphaFoldDB" id="A0A1D9MJP1"/>
<evidence type="ECO:0000256" key="3">
    <source>
        <dbReference type="ARBA" id="ARBA00022670"/>
    </source>
</evidence>
<evidence type="ECO:0000256" key="6">
    <source>
        <dbReference type="ARBA" id="ARBA00022833"/>
    </source>
</evidence>
<keyword evidence="5" id="KW-0378">Hydrolase</keyword>
<evidence type="ECO:0000256" key="5">
    <source>
        <dbReference type="ARBA" id="ARBA00022801"/>
    </source>
</evidence>
<dbReference type="EMBL" id="CP017812">
    <property type="protein sequence ID" value="AOZ72403.1"/>
    <property type="molecule type" value="Genomic_DNA"/>
</dbReference>
<dbReference type="PROSITE" id="PS51885">
    <property type="entry name" value="NEPRILYSIN"/>
    <property type="match status" value="1"/>
</dbReference>
<dbReference type="Pfam" id="PF01431">
    <property type="entry name" value="Peptidase_M13"/>
    <property type="match status" value="1"/>
</dbReference>
<dbReference type="CDD" id="cd08662">
    <property type="entry name" value="M13"/>
    <property type="match status" value="1"/>
</dbReference>
<dbReference type="KEGG" id="avu:BK816_03085"/>
<dbReference type="InterPro" id="IPR018497">
    <property type="entry name" value="Peptidase_M13_C"/>
</dbReference>
<dbReference type="InterPro" id="IPR024079">
    <property type="entry name" value="MetalloPept_cat_dom_sf"/>
</dbReference>
<dbReference type="Gene3D" id="1.10.1380.10">
    <property type="entry name" value="Neutral endopeptidase , domain2"/>
    <property type="match status" value="1"/>
</dbReference>
<evidence type="ECO:0000259" key="8">
    <source>
        <dbReference type="Pfam" id="PF01431"/>
    </source>
</evidence>
<dbReference type="STRING" id="1912795.BK816_03085"/>
<name>A0A1D9MJP1_9ACTO</name>
<comment type="similarity">
    <text evidence="2">Belongs to the peptidase M13 family.</text>
</comment>
<feature type="domain" description="Peptidase M13 C-terminal" evidence="8">
    <location>
        <begin position="453"/>
        <end position="663"/>
    </location>
</feature>
<dbReference type="InterPro" id="IPR000718">
    <property type="entry name" value="Peptidase_M13"/>
</dbReference>
<organism evidence="10 11">
    <name type="scientific">Boudabousia tangfeifanii</name>
    <dbReference type="NCBI Taxonomy" id="1912795"/>
    <lineage>
        <taxon>Bacteria</taxon>
        <taxon>Bacillati</taxon>
        <taxon>Actinomycetota</taxon>
        <taxon>Actinomycetes</taxon>
        <taxon>Actinomycetales</taxon>
        <taxon>Actinomycetaceae</taxon>
        <taxon>Boudabousia</taxon>
    </lineage>
</organism>
<keyword evidence="6" id="KW-0862">Zinc</keyword>
<evidence type="ECO:0000256" key="2">
    <source>
        <dbReference type="ARBA" id="ARBA00007357"/>
    </source>
</evidence>
<dbReference type="PRINTS" id="PR00786">
    <property type="entry name" value="NEPRILYSIN"/>
</dbReference>
<dbReference type="PANTHER" id="PTHR11733:SF167">
    <property type="entry name" value="FI17812P1-RELATED"/>
    <property type="match status" value="1"/>
</dbReference>
<dbReference type="PANTHER" id="PTHR11733">
    <property type="entry name" value="ZINC METALLOPROTEASE FAMILY M13 NEPRILYSIN-RELATED"/>
    <property type="match status" value="1"/>
</dbReference>
<evidence type="ECO:0000256" key="1">
    <source>
        <dbReference type="ARBA" id="ARBA00001947"/>
    </source>
</evidence>
<keyword evidence="3" id="KW-0645">Protease</keyword>